<sequence length="179" mass="19644">MFIFLLPQPYRLLPSEALPHTSISTAILSSSSPIPSAFYRSYKLRSSLNLTTPSSSNVCPRFGFTSVATSSDTLWRKACEEMSCNQPNKLSRTKEQTLKEPPSVNIQENASNQITTSTCSSNKAKQLFPPFYAFEKGSTSNTCKAQQNVIPEVIYISGSTSNTCSEQQNLTPKVATKKG</sequence>
<protein>
    <submittedName>
        <fullName evidence="1">Uncharacterized protein</fullName>
    </submittedName>
</protein>
<organism evidence="1 2">
    <name type="scientific">Solanum commersonii</name>
    <name type="common">Commerson's wild potato</name>
    <name type="synonym">Commerson's nightshade</name>
    <dbReference type="NCBI Taxonomy" id="4109"/>
    <lineage>
        <taxon>Eukaryota</taxon>
        <taxon>Viridiplantae</taxon>
        <taxon>Streptophyta</taxon>
        <taxon>Embryophyta</taxon>
        <taxon>Tracheophyta</taxon>
        <taxon>Spermatophyta</taxon>
        <taxon>Magnoliopsida</taxon>
        <taxon>eudicotyledons</taxon>
        <taxon>Gunneridae</taxon>
        <taxon>Pentapetalae</taxon>
        <taxon>asterids</taxon>
        <taxon>lamiids</taxon>
        <taxon>Solanales</taxon>
        <taxon>Solanaceae</taxon>
        <taxon>Solanoideae</taxon>
        <taxon>Solaneae</taxon>
        <taxon>Solanum</taxon>
    </lineage>
</organism>
<proteinExistence type="predicted"/>
<evidence type="ECO:0000313" key="2">
    <source>
        <dbReference type="Proteomes" id="UP000824120"/>
    </source>
</evidence>
<name>A0A9J6B407_SOLCO</name>
<gene>
    <name evidence="1" type="ORF">H5410_003081</name>
</gene>
<accession>A0A9J6B407</accession>
<reference evidence="1 2" key="1">
    <citation type="submission" date="2020-09" db="EMBL/GenBank/DDBJ databases">
        <title>De no assembly of potato wild relative species, Solanum commersonii.</title>
        <authorList>
            <person name="Cho K."/>
        </authorList>
    </citation>
    <scope>NUCLEOTIDE SEQUENCE [LARGE SCALE GENOMIC DNA]</scope>
    <source>
        <strain evidence="1">LZ3.2</strain>
        <tissue evidence="1">Leaf</tissue>
    </source>
</reference>
<dbReference type="AlphaFoldDB" id="A0A9J6B407"/>
<dbReference type="EMBL" id="JACXVP010000001">
    <property type="protein sequence ID" value="KAG5631364.1"/>
    <property type="molecule type" value="Genomic_DNA"/>
</dbReference>
<dbReference type="OrthoDB" id="1325996at2759"/>
<comment type="caution">
    <text evidence="1">The sequence shown here is derived from an EMBL/GenBank/DDBJ whole genome shotgun (WGS) entry which is preliminary data.</text>
</comment>
<dbReference type="Proteomes" id="UP000824120">
    <property type="component" value="Chromosome 1"/>
</dbReference>
<keyword evidence="2" id="KW-1185">Reference proteome</keyword>
<evidence type="ECO:0000313" key="1">
    <source>
        <dbReference type="EMBL" id="KAG5631364.1"/>
    </source>
</evidence>